<reference evidence="2" key="2">
    <citation type="submission" date="2023-05" db="EMBL/GenBank/DDBJ databases">
        <authorList>
            <consortium name="Lawrence Berkeley National Laboratory"/>
            <person name="Steindorff A."/>
            <person name="Hensen N."/>
            <person name="Bonometti L."/>
            <person name="Westerberg I."/>
            <person name="Brannstrom I.O."/>
            <person name="Guillou S."/>
            <person name="Cros-Aarteil S."/>
            <person name="Calhoun S."/>
            <person name="Haridas S."/>
            <person name="Kuo A."/>
            <person name="Mondo S."/>
            <person name="Pangilinan J."/>
            <person name="Riley R."/>
            <person name="Labutti K."/>
            <person name="Andreopoulos B."/>
            <person name="Lipzen A."/>
            <person name="Chen C."/>
            <person name="Yanf M."/>
            <person name="Daum C."/>
            <person name="Ng V."/>
            <person name="Clum A."/>
            <person name="Ohm R."/>
            <person name="Martin F."/>
            <person name="Silar P."/>
            <person name="Natvig D."/>
            <person name="Lalanne C."/>
            <person name="Gautier V."/>
            <person name="Ament-Velasquez S.L."/>
            <person name="Kruys A."/>
            <person name="Hutchinson M.I."/>
            <person name="Powell A.J."/>
            <person name="Barry K."/>
            <person name="Miller A.N."/>
            <person name="Grigoriev I.V."/>
            <person name="Debuchy R."/>
            <person name="Gladieux P."/>
            <person name="Thoren M.H."/>
            <person name="Johannesson H."/>
        </authorList>
    </citation>
    <scope>NUCLEOTIDE SEQUENCE</scope>
    <source>
        <strain evidence="2">PSN243</strain>
    </source>
</reference>
<keyword evidence="3" id="KW-1185">Reference proteome</keyword>
<dbReference type="Proteomes" id="UP001321760">
    <property type="component" value="Unassembled WGS sequence"/>
</dbReference>
<organism evidence="2 3">
    <name type="scientific">Podospora aff. communis PSN243</name>
    <dbReference type="NCBI Taxonomy" id="3040156"/>
    <lineage>
        <taxon>Eukaryota</taxon>
        <taxon>Fungi</taxon>
        <taxon>Dikarya</taxon>
        <taxon>Ascomycota</taxon>
        <taxon>Pezizomycotina</taxon>
        <taxon>Sordariomycetes</taxon>
        <taxon>Sordariomycetidae</taxon>
        <taxon>Sordariales</taxon>
        <taxon>Podosporaceae</taxon>
        <taxon>Podospora</taxon>
    </lineage>
</organism>
<accession>A0AAV9GLK7</accession>
<reference evidence="2" key="1">
    <citation type="journal article" date="2023" name="Mol. Phylogenet. Evol.">
        <title>Genome-scale phylogeny and comparative genomics of the fungal order Sordariales.</title>
        <authorList>
            <person name="Hensen N."/>
            <person name="Bonometti L."/>
            <person name="Westerberg I."/>
            <person name="Brannstrom I.O."/>
            <person name="Guillou S."/>
            <person name="Cros-Aarteil S."/>
            <person name="Calhoun S."/>
            <person name="Haridas S."/>
            <person name="Kuo A."/>
            <person name="Mondo S."/>
            <person name="Pangilinan J."/>
            <person name="Riley R."/>
            <person name="LaButti K."/>
            <person name="Andreopoulos B."/>
            <person name="Lipzen A."/>
            <person name="Chen C."/>
            <person name="Yan M."/>
            <person name="Daum C."/>
            <person name="Ng V."/>
            <person name="Clum A."/>
            <person name="Steindorff A."/>
            <person name="Ohm R.A."/>
            <person name="Martin F."/>
            <person name="Silar P."/>
            <person name="Natvig D.O."/>
            <person name="Lalanne C."/>
            <person name="Gautier V."/>
            <person name="Ament-Velasquez S.L."/>
            <person name="Kruys A."/>
            <person name="Hutchinson M.I."/>
            <person name="Powell A.J."/>
            <person name="Barry K."/>
            <person name="Miller A.N."/>
            <person name="Grigoriev I.V."/>
            <person name="Debuchy R."/>
            <person name="Gladieux P."/>
            <person name="Hiltunen Thoren M."/>
            <person name="Johannesson H."/>
        </authorList>
    </citation>
    <scope>NUCLEOTIDE SEQUENCE</scope>
    <source>
        <strain evidence="2">PSN243</strain>
    </source>
</reference>
<name>A0AAV9GLK7_9PEZI</name>
<dbReference type="AlphaFoldDB" id="A0AAV9GLK7"/>
<evidence type="ECO:0000313" key="2">
    <source>
        <dbReference type="EMBL" id="KAK4448842.1"/>
    </source>
</evidence>
<comment type="caution">
    <text evidence="2">The sequence shown here is derived from an EMBL/GenBank/DDBJ whole genome shotgun (WGS) entry which is preliminary data.</text>
</comment>
<evidence type="ECO:0000256" key="1">
    <source>
        <dbReference type="SAM" id="MobiDB-lite"/>
    </source>
</evidence>
<protein>
    <submittedName>
        <fullName evidence="2">Uncharacterized protein</fullName>
    </submittedName>
</protein>
<feature type="region of interest" description="Disordered" evidence="1">
    <location>
        <begin position="112"/>
        <end position="131"/>
    </location>
</feature>
<proteinExistence type="predicted"/>
<gene>
    <name evidence="2" type="ORF">QBC34DRAFT_380687</name>
</gene>
<sequence length="283" mass="32530">MSDYVPHRFSDLYEVGNGFYLLPTDKALDRDGLEALHQKSVNPLEDLQMRDEILRFFEEVILVLVHHIPDRHLVEATTTIAAVIKNVHFQMITHIDLFLGIEPANERLPADRWGDLQNFDSDGSQSDDLDSSEDIFKFQTDDSDSSQSDDWDSSDDIFKFQTDDSDSSEDIFKFQTDDSCYSRGSYIPEPFFEPYIETELFTFDESLDPLIDLLNDHLWNGLLCNVSIHAVPRVLSVTSDLVEHLAEPPSRIEKLKNCLKEYGDRGLTRKMARDIGDSRWGRS</sequence>
<evidence type="ECO:0000313" key="3">
    <source>
        <dbReference type="Proteomes" id="UP001321760"/>
    </source>
</evidence>
<dbReference type="EMBL" id="MU865940">
    <property type="protein sequence ID" value="KAK4448842.1"/>
    <property type="molecule type" value="Genomic_DNA"/>
</dbReference>